<evidence type="ECO:0000256" key="7">
    <source>
        <dbReference type="ARBA" id="ARBA00023136"/>
    </source>
</evidence>
<keyword evidence="8 15" id="KW-0675">Receptor</keyword>
<dbReference type="InterPro" id="IPR012910">
    <property type="entry name" value="Plug_dom"/>
</dbReference>
<keyword evidence="6 11" id="KW-0798">TonB box</keyword>
<dbReference type="InterPro" id="IPR037066">
    <property type="entry name" value="Plug_dom_sf"/>
</dbReference>
<feature type="domain" description="TonB-dependent receptor-like beta-barrel" evidence="13">
    <location>
        <begin position="238"/>
        <end position="695"/>
    </location>
</feature>
<dbReference type="SUPFAM" id="SSF56935">
    <property type="entry name" value="Porins"/>
    <property type="match status" value="1"/>
</dbReference>
<evidence type="ECO:0000256" key="12">
    <source>
        <dbReference type="SAM" id="SignalP"/>
    </source>
</evidence>
<evidence type="ECO:0000259" key="13">
    <source>
        <dbReference type="Pfam" id="PF00593"/>
    </source>
</evidence>
<dbReference type="STRING" id="1332080.ATN00_15650"/>
<dbReference type="EMBL" id="CP013264">
    <property type="protein sequence ID" value="ALR22689.1"/>
    <property type="molecule type" value="Genomic_DNA"/>
</dbReference>
<evidence type="ECO:0000313" key="15">
    <source>
        <dbReference type="EMBL" id="ALR22689.1"/>
    </source>
</evidence>
<proteinExistence type="inferred from homology"/>
<evidence type="ECO:0000256" key="9">
    <source>
        <dbReference type="ARBA" id="ARBA00023237"/>
    </source>
</evidence>
<evidence type="ECO:0000256" key="6">
    <source>
        <dbReference type="ARBA" id="ARBA00023077"/>
    </source>
</evidence>
<evidence type="ECO:0000256" key="10">
    <source>
        <dbReference type="PROSITE-ProRule" id="PRU01360"/>
    </source>
</evidence>
<dbReference type="InterPro" id="IPR000531">
    <property type="entry name" value="Beta-barrel_TonB"/>
</dbReference>
<dbReference type="Pfam" id="PF00593">
    <property type="entry name" value="TonB_dep_Rec_b-barrel"/>
    <property type="match status" value="1"/>
</dbReference>
<sequence length="721" mass="79741">MKGGSMRIILAATLLAGISLIPMAQAQTDGTPSVAQSDRFSLGQIIVTAPRLDGVGIDANTLSAGAIYTFNRGALDDAVNLMPGVAAGNSGGTRNERLVFVRGFDRFQVPLSIDGIRVYLPADNRLDYGRFLTTDIAEVQVAKGYASVLDGPGAMGGAINLVTRKPTKELDIDVRGTINLDNDGDYAGYSTSAMIGTKQDRWYAQTSYARSFTDHWDLPNDFRATVPTLEDGGERDFSRTRDWRANAKVGFTPNETDEYAISYTRQEGAKEAPLHVSDTVSTPRFWTWPSWDIESVYFLSTTALGDRATLKTRAYYNSFDSILRSFNDRNQDTQSRPYAFDSPYRDRAWGGSAQLDFQASDADTLRIAFHYRHDKHVEAQTSFSMTGVPSTEPEQTQTENVFSAALENELKLSPTLSFTLGGSFDWRDLKRAEEYGSPLGTSGTPATLYNYPRRDADTWNLQGRLDWQASEVLSLHASLSSRARFPTIFERFSQRFNQAIPNPDLKAERATNAEIGGTWLNGSVKLEGALFYSWIDNAIIQSVPILAYPCTASTAPPTVPTPGCDQRYMSQSQNVGKGHYYGGEISLSATLMPGLDAGFNYTLTKRRLHYAGQDAFELTGVPTHKGFAWLDWSPVEQLHIVPSVDLASKRWTLFTATPSSDPVRYYRTGAYVNASLRIDYALTDNVDIGVGGRNLFDDYYTLTDGFPEPGRTLFASIRVKY</sequence>
<reference evidence="15 16" key="1">
    <citation type="submission" date="2015-11" db="EMBL/GenBank/DDBJ databases">
        <title>A Two-component Flavoprotein Monooxygenase System MeaXY Responsible for para-Hydroxylation of 2-Methyl-6-ethylaniline and 2,6-Diethylaniline in Sphingobium baderi DE-13.</title>
        <authorList>
            <person name="Cheng M."/>
            <person name="Meng Q."/>
            <person name="Yang Y."/>
            <person name="Chu C."/>
            <person name="Yan X."/>
            <person name="He J."/>
            <person name="Li S."/>
        </authorList>
    </citation>
    <scope>NUCLEOTIDE SEQUENCE [LARGE SCALE GENOMIC DNA]</scope>
    <source>
        <strain evidence="15 16">DE-13</strain>
    </source>
</reference>
<dbReference type="CDD" id="cd01347">
    <property type="entry name" value="ligand_gated_channel"/>
    <property type="match status" value="1"/>
</dbReference>
<feature type="chain" id="PRO_5006611967" evidence="12">
    <location>
        <begin position="27"/>
        <end position="721"/>
    </location>
</feature>
<dbReference type="PANTHER" id="PTHR30069">
    <property type="entry name" value="TONB-DEPENDENT OUTER MEMBRANE RECEPTOR"/>
    <property type="match status" value="1"/>
</dbReference>
<name>A0A0S3F4Y7_9SPHN</name>
<accession>A0A0S3F4Y7</accession>
<dbReference type="Gene3D" id="2.40.170.20">
    <property type="entry name" value="TonB-dependent receptor, beta-barrel domain"/>
    <property type="match status" value="1"/>
</dbReference>
<protein>
    <submittedName>
        <fullName evidence="15">TonB-dependent receptor</fullName>
    </submittedName>
</protein>
<gene>
    <name evidence="15" type="ORF">ATN00_15650</name>
</gene>
<dbReference type="Gene3D" id="2.170.130.10">
    <property type="entry name" value="TonB-dependent receptor, plug domain"/>
    <property type="match status" value="1"/>
</dbReference>
<comment type="similarity">
    <text evidence="10 11">Belongs to the TonB-dependent receptor family.</text>
</comment>
<dbReference type="GO" id="GO:0044718">
    <property type="term" value="P:siderophore transmembrane transport"/>
    <property type="evidence" value="ECO:0007669"/>
    <property type="project" value="TreeGrafter"/>
</dbReference>
<evidence type="ECO:0000256" key="2">
    <source>
        <dbReference type="ARBA" id="ARBA00022448"/>
    </source>
</evidence>
<evidence type="ECO:0000256" key="4">
    <source>
        <dbReference type="ARBA" id="ARBA00022692"/>
    </source>
</evidence>
<keyword evidence="16" id="KW-1185">Reference proteome</keyword>
<keyword evidence="3 10" id="KW-1134">Transmembrane beta strand</keyword>
<dbReference type="KEGG" id="sbd:ATN00_15650"/>
<dbReference type="Pfam" id="PF07715">
    <property type="entry name" value="Plug"/>
    <property type="match status" value="1"/>
</dbReference>
<evidence type="ECO:0000256" key="5">
    <source>
        <dbReference type="ARBA" id="ARBA00022729"/>
    </source>
</evidence>
<dbReference type="Proteomes" id="UP000056968">
    <property type="component" value="Chromosome"/>
</dbReference>
<organism evidence="15 16">
    <name type="scientific">Sphingobium baderi</name>
    <dbReference type="NCBI Taxonomy" id="1332080"/>
    <lineage>
        <taxon>Bacteria</taxon>
        <taxon>Pseudomonadati</taxon>
        <taxon>Pseudomonadota</taxon>
        <taxon>Alphaproteobacteria</taxon>
        <taxon>Sphingomonadales</taxon>
        <taxon>Sphingomonadaceae</taxon>
        <taxon>Sphingobium</taxon>
    </lineage>
</organism>
<dbReference type="InterPro" id="IPR036942">
    <property type="entry name" value="Beta-barrel_TonB_sf"/>
</dbReference>
<dbReference type="AlphaFoldDB" id="A0A0S3F4Y7"/>
<keyword evidence="2 10" id="KW-0813">Transport</keyword>
<comment type="subcellular location">
    <subcellularLocation>
        <location evidence="1 10">Cell outer membrane</location>
        <topology evidence="1 10">Multi-pass membrane protein</topology>
    </subcellularLocation>
</comment>
<evidence type="ECO:0000256" key="3">
    <source>
        <dbReference type="ARBA" id="ARBA00022452"/>
    </source>
</evidence>
<dbReference type="GO" id="GO:0015344">
    <property type="term" value="F:siderophore uptake transmembrane transporter activity"/>
    <property type="evidence" value="ECO:0007669"/>
    <property type="project" value="TreeGrafter"/>
</dbReference>
<dbReference type="PANTHER" id="PTHR30069:SF29">
    <property type="entry name" value="HEMOGLOBIN AND HEMOGLOBIN-HAPTOGLOBIN-BINDING PROTEIN 1-RELATED"/>
    <property type="match status" value="1"/>
</dbReference>
<feature type="signal peptide" evidence="12">
    <location>
        <begin position="1"/>
        <end position="26"/>
    </location>
</feature>
<dbReference type="PROSITE" id="PS52016">
    <property type="entry name" value="TONB_DEPENDENT_REC_3"/>
    <property type="match status" value="1"/>
</dbReference>
<feature type="domain" description="TonB-dependent receptor plug" evidence="14">
    <location>
        <begin position="61"/>
        <end position="158"/>
    </location>
</feature>
<evidence type="ECO:0000256" key="1">
    <source>
        <dbReference type="ARBA" id="ARBA00004571"/>
    </source>
</evidence>
<keyword evidence="4 10" id="KW-0812">Transmembrane</keyword>
<keyword evidence="9 10" id="KW-0998">Cell outer membrane</keyword>
<dbReference type="InterPro" id="IPR039426">
    <property type="entry name" value="TonB-dep_rcpt-like"/>
</dbReference>
<evidence type="ECO:0000313" key="16">
    <source>
        <dbReference type="Proteomes" id="UP000056968"/>
    </source>
</evidence>
<evidence type="ECO:0000256" key="11">
    <source>
        <dbReference type="RuleBase" id="RU003357"/>
    </source>
</evidence>
<evidence type="ECO:0000256" key="8">
    <source>
        <dbReference type="ARBA" id="ARBA00023170"/>
    </source>
</evidence>
<keyword evidence="7 10" id="KW-0472">Membrane</keyword>
<evidence type="ECO:0000259" key="14">
    <source>
        <dbReference type="Pfam" id="PF07715"/>
    </source>
</evidence>
<dbReference type="GO" id="GO:0009279">
    <property type="term" value="C:cell outer membrane"/>
    <property type="evidence" value="ECO:0007669"/>
    <property type="project" value="UniProtKB-SubCell"/>
</dbReference>
<keyword evidence="5 12" id="KW-0732">Signal</keyword>